<dbReference type="EnsemblPlants" id="AVESA.00010b.r2.2AG0248990.1">
    <property type="protein sequence ID" value="AVESA.00010b.r2.2AG0248990.1.CDS"/>
    <property type="gene ID" value="AVESA.00010b.r2.2AG0248990"/>
</dbReference>
<evidence type="ECO:0000313" key="1">
    <source>
        <dbReference type="EnsemblPlants" id="AVESA.00010b.r2.2AG0248990.1.CDS"/>
    </source>
</evidence>
<organism evidence="1 2">
    <name type="scientific">Avena sativa</name>
    <name type="common">Oat</name>
    <dbReference type="NCBI Taxonomy" id="4498"/>
    <lineage>
        <taxon>Eukaryota</taxon>
        <taxon>Viridiplantae</taxon>
        <taxon>Streptophyta</taxon>
        <taxon>Embryophyta</taxon>
        <taxon>Tracheophyta</taxon>
        <taxon>Spermatophyta</taxon>
        <taxon>Magnoliopsida</taxon>
        <taxon>Liliopsida</taxon>
        <taxon>Poales</taxon>
        <taxon>Poaceae</taxon>
        <taxon>BOP clade</taxon>
        <taxon>Pooideae</taxon>
        <taxon>Poodae</taxon>
        <taxon>Poeae</taxon>
        <taxon>Poeae Chloroplast Group 1 (Aveneae type)</taxon>
        <taxon>Aveninae</taxon>
        <taxon>Avena</taxon>
    </lineage>
</organism>
<sequence length="525" mass="56533">MLCIFGSSGVLLLQQHGEHLLIVGVHSRTGKTSNTWRTSARAVLSITAVQLASERRPWQFATGARDWRYSALFCSVLSAGRPRLAMGLAGGIVRRVLSKSPCCSSSSSAADGGAGNSERSPGDRKRRWTSIRLYLCGDEAGAAAAADQEDGDDDDGDDDDGTVVSVGSFETCPMTRVPAADPRADANGGTYNGIPDELQHRVQGNVVVDGLPTEVTEPAGQEEAARLIQSAFRRFMARRRLLQEVLRRSSGPDGCYAEEEPMTPVSASVAASVEVQVGESLSNLRLSDDGGGASPSPSAQHRASHKSRPPQVFRAKEEWDDSTLSSNVLRMRIQSRMEATTRRERALAYAFSQQLRSGGGTKKRSSRSEQGEFNVGWSWLERWMATRQAEPAADDCASKNATDAGSAVAGRRVVVAVRRRKDVAGVEEKESCGSNDVSAAVSFDGSSAGGRSGSLSCYRPGKNNRLRGARNLPRRKVAAAASDHGLQARSSSHKVSKKARQRDQKVQDHQAEVEAYDPRQPPTDY</sequence>
<reference evidence="1" key="1">
    <citation type="submission" date="2021-05" db="EMBL/GenBank/DDBJ databases">
        <authorList>
            <person name="Scholz U."/>
            <person name="Mascher M."/>
            <person name="Fiebig A."/>
        </authorList>
    </citation>
    <scope>NUCLEOTIDE SEQUENCE [LARGE SCALE GENOMIC DNA]</scope>
</reference>
<accession>A0ACD5UHN3</accession>
<dbReference type="Proteomes" id="UP001732700">
    <property type="component" value="Chromosome 2A"/>
</dbReference>
<evidence type="ECO:0000313" key="2">
    <source>
        <dbReference type="Proteomes" id="UP001732700"/>
    </source>
</evidence>
<proteinExistence type="predicted"/>
<name>A0ACD5UHN3_AVESA</name>
<keyword evidence="2" id="KW-1185">Reference proteome</keyword>
<protein>
    <submittedName>
        <fullName evidence="1">Uncharacterized protein</fullName>
    </submittedName>
</protein>
<reference evidence="1" key="2">
    <citation type="submission" date="2025-09" db="UniProtKB">
        <authorList>
            <consortium name="EnsemblPlants"/>
        </authorList>
    </citation>
    <scope>IDENTIFICATION</scope>
</reference>